<sequence>MLSMVIPGMVLTLCTKQPEPPPSCAPDCKRKTLVFILQILLALLLKANTDRTGIGNWTRCRHRLIIRYCSSSDPLRAAGLVRHNFGHQAPETEVTFVTLNFTLSIGTGAKEICAQVAGIMRSSVEAEQLVAVAKTKFDELRIQLDGVKRHCKGRDRPLCESIPSRLLEVKFTTKMVRTKNFKIQEINW</sequence>
<proteinExistence type="predicted"/>
<gene>
    <name evidence="1" type="ORF">NTEN_LOCUS6905</name>
</gene>
<accession>A0A6H5GDM7</accession>
<dbReference type="EMBL" id="CADCXU010010425">
    <property type="protein sequence ID" value="CAB0001118.1"/>
    <property type="molecule type" value="Genomic_DNA"/>
</dbReference>
<dbReference type="OrthoDB" id="8188647at2759"/>
<evidence type="ECO:0000313" key="1">
    <source>
        <dbReference type="EMBL" id="CAB0001118.1"/>
    </source>
</evidence>
<evidence type="ECO:0000313" key="2">
    <source>
        <dbReference type="Proteomes" id="UP000479000"/>
    </source>
</evidence>
<dbReference type="Proteomes" id="UP000479000">
    <property type="component" value="Unassembled WGS sequence"/>
</dbReference>
<name>A0A6H5GDM7_9HEMI</name>
<keyword evidence="2" id="KW-1185">Reference proteome</keyword>
<dbReference type="AlphaFoldDB" id="A0A6H5GDM7"/>
<reference evidence="1 2" key="1">
    <citation type="submission" date="2020-02" db="EMBL/GenBank/DDBJ databases">
        <authorList>
            <person name="Ferguson B K."/>
        </authorList>
    </citation>
    <scope>NUCLEOTIDE SEQUENCE [LARGE SCALE GENOMIC DNA]</scope>
</reference>
<protein>
    <submittedName>
        <fullName evidence="1">Uncharacterized protein</fullName>
    </submittedName>
</protein>
<organism evidence="1 2">
    <name type="scientific">Nesidiocoris tenuis</name>
    <dbReference type="NCBI Taxonomy" id="355587"/>
    <lineage>
        <taxon>Eukaryota</taxon>
        <taxon>Metazoa</taxon>
        <taxon>Ecdysozoa</taxon>
        <taxon>Arthropoda</taxon>
        <taxon>Hexapoda</taxon>
        <taxon>Insecta</taxon>
        <taxon>Pterygota</taxon>
        <taxon>Neoptera</taxon>
        <taxon>Paraneoptera</taxon>
        <taxon>Hemiptera</taxon>
        <taxon>Heteroptera</taxon>
        <taxon>Panheteroptera</taxon>
        <taxon>Cimicomorpha</taxon>
        <taxon>Miridae</taxon>
        <taxon>Dicyphina</taxon>
        <taxon>Nesidiocoris</taxon>
    </lineage>
</organism>